<evidence type="ECO:0000313" key="1">
    <source>
        <dbReference type="EMBL" id="TCG08386.1"/>
    </source>
</evidence>
<sequence>MGLQFCDGMDAYGALADMTKKWGGATVGGAFNATGGKFGGGALSFSSTVFTCRSAAAPVAIVSGAWCYVAGWFKSPASPSMTSNGSSSGQLFMQFNGLGYIGFSTTTWAIGLYQGGSFLTQGSTPVLDGNWHWVEFGIKFNGGSSLSSCYVDGIAQWTNYTVNAAAAGAVSNFNVGGPNQNGAGPDLWDDVICWDDQGTTFNTFPLGPQRISTLQPNAAGDSTQFTPSTGANYACVNAGYGGTNSVSDSSTGNIDLYQMADLVYSPATVKAVVGNYYGGNPGTGTANLIPKVKSGGTVATGTTRALPIGSNAGYQQFWPLDPSSAAWTVANVNAIQIGMGD</sequence>
<accession>A0A4R0XDA6</accession>
<keyword evidence="2" id="KW-1185">Reference proteome</keyword>
<name>A0A4R0XDA6_9BURK</name>
<dbReference type="Proteomes" id="UP000294200">
    <property type="component" value="Unassembled WGS sequence"/>
</dbReference>
<reference evidence="1 2" key="1">
    <citation type="submission" date="2017-02" db="EMBL/GenBank/DDBJ databases">
        <title>Paraburkholderia sophoroidis sp. nov. and Paraburkholderia steynii sp. nov. rhizobial symbionts of the fynbos legume Hypocalyptus sophoroides.</title>
        <authorList>
            <person name="Steenkamp E.T."/>
            <person name="Beukes C.W."/>
            <person name="Van Zyl E."/>
            <person name="Avontuur J."/>
            <person name="Chan W.Y."/>
            <person name="Hassen A."/>
            <person name="Palmer M."/>
            <person name="Mthombeni L."/>
            <person name="Phalane F."/>
            <person name="Sereme K."/>
            <person name="Venter S.N."/>
        </authorList>
    </citation>
    <scope>NUCLEOTIDE SEQUENCE [LARGE SCALE GENOMIC DNA]</scope>
    <source>
        <strain evidence="1 2">HC1.1ba</strain>
    </source>
</reference>
<dbReference type="AlphaFoldDB" id="A0A4R0XDA6"/>
<dbReference type="EMBL" id="MWML01000036">
    <property type="protein sequence ID" value="TCG08386.1"/>
    <property type="molecule type" value="Genomic_DNA"/>
</dbReference>
<proteinExistence type="predicted"/>
<organism evidence="1 2">
    <name type="scientific">Paraburkholderia steynii</name>
    <dbReference type="NCBI Taxonomy" id="1245441"/>
    <lineage>
        <taxon>Bacteria</taxon>
        <taxon>Pseudomonadati</taxon>
        <taxon>Pseudomonadota</taxon>
        <taxon>Betaproteobacteria</taxon>
        <taxon>Burkholderiales</taxon>
        <taxon>Burkholderiaceae</taxon>
        <taxon>Paraburkholderia</taxon>
    </lineage>
</organism>
<gene>
    <name evidence="1" type="ORF">BZM27_12700</name>
</gene>
<evidence type="ECO:0000313" key="2">
    <source>
        <dbReference type="Proteomes" id="UP000294200"/>
    </source>
</evidence>
<protein>
    <submittedName>
        <fullName evidence="1">Uncharacterized protein</fullName>
    </submittedName>
</protein>
<comment type="caution">
    <text evidence="1">The sequence shown here is derived from an EMBL/GenBank/DDBJ whole genome shotgun (WGS) entry which is preliminary data.</text>
</comment>